<protein>
    <submittedName>
        <fullName evidence="4">Helix-turn-helix domain-containing protein</fullName>
    </submittedName>
</protein>
<evidence type="ECO:0000313" key="6">
    <source>
        <dbReference type="Proteomes" id="UP000434223"/>
    </source>
</evidence>
<dbReference type="GeneID" id="93150297"/>
<dbReference type="InterPro" id="IPR011990">
    <property type="entry name" value="TPR-like_helical_dom_sf"/>
</dbReference>
<dbReference type="AlphaFoldDB" id="A0A174V8C2"/>
<evidence type="ECO:0000313" key="3">
    <source>
        <dbReference type="EMBL" id="MUB62692.1"/>
    </source>
</evidence>
<dbReference type="GO" id="GO:0003677">
    <property type="term" value="F:DNA binding"/>
    <property type="evidence" value="ECO:0007669"/>
    <property type="project" value="UniProtKB-KW"/>
</dbReference>
<accession>A0A174V8C2</accession>
<reference evidence="4 5" key="1">
    <citation type="submission" date="2018-08" db="EMBL/GenBank/DDBJ databases">
        <title>A genome reference for cultivated species of the human gut microbiota.</title>
        <authorList>
            <person name="Zou Y."/>
            <person name="Xue W."/>
            <person name="Luo G."/>
        </authorList>
    </citation>
    <scope>NUCLEOTIDE SEQUENCE [LARGE SCALE GENOMIC DNA]</scope>
    <source>
        <strain evidence="4 5">TM09-12</strain>
    </source>
</reference>
<dbReference type="Pfam" id="PF01381">
    <property type="entry name" value="HTH_3"/>
    <property type="match status" value="1"/>
</dbReference>
<dbReference type="InterPro" id="IPR010982">
    <property type="entry name" value="Lambda_DNA-bd_dom_sf"/>
</dbReference>
<dbReference type="InterPro" id="IPR001387">
    <property type="entry name" value="Cro/C1-type_HTH"/>
</dbReference>
<dbReference type="SMART" id="SM00530">
    <property type="entry name" value="HTH_XRE"/>
    <property type="match status" value="1"/>
</dbReference>
<dbReference type="SUPFAM" id="SSF47413">
    <property type="entry name" value="lambda repressor-like DNA-binding domains"/>
    <property type="match status" value="1"/>
</dbReference>
<dbReference type="OrthoDB" id="9812495at2"/>
<name>A0A174V8C2_9FIRM</name>
<dbReference type="Gene3D" id="1.10.260.40">
    <property type="entry name" value="lambda repressor-like DNA-binding domains"/>
    <property type="match status" value="1"/>
</dbReference>
<proteinExistence type="predicted"/>
<evidence type="ECO:0000313" key="4">
    <source>
        <dbReference type="EMBL" id="RGJ06048.1"/>
    </source>
</evidence>
<feature type="domain" description="HTH cro/C1-type" evidence="2">
    <location>
        <begin position="7"/>
        <end position="61"/>
    </location>
</feature>
<dbReference type="EMBL" id="WNME01000003">
    <property type="protein sequence ID" value="MUB62692.1"/>
    <property type="molecule type" value="Genomic_DNA"/>
</dbReference>
<organism evidence="4 5">
    <name type="scientific">Hungatella hathewayi</name>
    <dbReference type="NCBI Taxonomy" id="154046"/>
    <lineage>
        <taxon>Bacteria</taxon>
        <taxon>Bacillati</taxon>
        <taxon>Bacillota</taxon>
        <taxon>Clostridia</taxon>
        <taxon>Lachnospirales</taxon>
        <taxon>Lachnospiraceae</taxon>
        <taxon>Hungatella</taxon>
    </lineage>
</organism>
<evidence type="ECO:0000259" key="2">
    <source>
        <dbReference type="PROSITE" id="PS50943"/>
    </source>
</evidence>
<evidence type="ECO:0000313" key="5">
    <source>
        <dbReference type="Proteomes" id="UP000263014"/>
    </source>
</evidence>
<dbReference type="PROSITE" id="PS50943">
    <property type="entry name" value="HTH_CROC1"/>
    <property type="match status" value="1"/>
</dbReference>
<dbReference type="CDD" id="cd00093">
    <property type="entry name" value="HTH_XRE"/>
    <property type="match status" value="1"/>
</dbReference>
<keyword evidence="1" id="KW-0238">DNA-binding</keyword>
<dbReference type="Proteomes" id="UP000434223">
    <property type="component" value="Unassembled WGS sequence"/>
</dbReference>
<reference evidence="3 6" key="2">
    <citation type="submission" date="2019-09" db="EMBL/GenBank/DDBJ databases">
        <title>Draft genome sequencing of Hungatella hathewayi 123Y-2.</title>
        <authorList>
            <person name="Lv Q."/>
            <person name="Li S."/>
        </authorList>
    </citation>
    <scope>NUCLEOTIDE SEQUENCE [LARGE SCALE GENOMIC DNA]</scope>
    <source>
        <strain evidence="3 6">123Y-2</strain>
    </source>
</reference>
<dbReference type="RefSeq" id="WP_006775233.1">
    <property type="nucleotide sequence ID" value="NZ_CABJBJ010000011.1"/>
</dbReference>
<dbReference type="Gene3D" id="1.25.40.10">
    <property type="entry name" value="Tetratricopeptide repeat domain"/>
    <property type="match status" value="1"/>
</dbReference>
<dbReference type="EMBL" id="QSON01000003">
    <property type="protein sequence ID" value="RGJ06048.1"/>
    <property type="molecule type" value="Genomic_DNA"/>
</dbReference>
<gene>
    <name evidence="4" type="ORF">DXD79_08575</name>
    <name evidence="3" type="ORF">GNE07_06405</name>
</gene>
<comment type="caution">
    <text evidence="4">The sequence shown here is derived from an EMBL/GenBank/DDBJ whole genome shotgun (WGS) entry which is preliminary data.</text>
</comment>
<dbReference type="Proteomes" id="UP000263014">
    <property type="component" value="Unassembled WGS sequence"/>
</dbReference>
<dbReference type="PANTHER" id="PTHR46558:SF11">
    <property type="entry name" value="HTH-TYPE TRANSCRIPTIONAL REGULATOR XRE"/>
    <property type="match status" value="1"/>
</dbReference>
<evidence type="ECO:0000256" key="1">
    <source>
        <dbReference type="ARBA" id="ARBA00023125"/>
    </source>
</evidence>
<dbReference type="PANTHER" id="PTHR46558">
    <property type="entry name" value="TRACRIPTIONAL REGULATORY PROTEIN-RELATED-RELATED"/>
    <property type="match status" value="1"/>
</dbReference>
<sequence>MQLGQVIRKYRKNKNMTQEEMGGRLGVTAPAVNKWENGASMPDITLLAPIARLLGITTDILLSFREELTAEEIKALVYEADSMLKEKPYEEAFLWVKKKLEQYPNCEQLILQLAVILDAQRMVQELPDANQYDDYICSLYARGLESDDETIRSRAADALFSFYLRKKRYDKAEEYLKYFSVQDPIKKMKQAQIYGRTNCISEAYKAYEELLYSHYQLASGALHGMYMLAMDQGEMDRAHMLVRKQEELARCFEMGKYCEVSSRLDIATVEQDADTVIATMKEMLSSIGQIGSFYRSPLYGHMEFKEMREEFLAELKNNLLKCFRDEESYGFLKDDERWKEIVLQK</sequence>